<feature type="domain" description="HTH tetR-type" evidence="5">
    <location>
        <begin position="9"/>
        <end position="69"/>
    </location>
</feature>
<dbReference type="SUPFAM" id="SSF46689">
    <property type="entry name" value="Homeodomain-like"/>
    <property type="match status" value="1"/>
</dbReference>
<dbReference type="SUPFAM" id="SSF48498">
    <property type="entry name" value="Tetracyclin repressor-like, C-terminal domain"/>
    <property type="match status" value="1"/>
</dbReference>
<dbReference type="GO" id="GO:0000976">
    <property type="term" value="F:transcription cis-regulatory region binding"/>
    <property type="evidence" value="ECO:0007669"/>
    <property type="project" value="TreeGrafter"/>
</dbReference>
<evidence type="ECO:0000256" key="2">
    <source>
        <dbReference type="ARBA" id="ARBA00023125"/>
    </source>
</evidence>
<dbReference type="RefSeq" id="WP_185277206.1">
    <property type="nucleotide sequence ID" value="NZ_CP043641.1"/>
</dbReference>
<feature type="DNA-binding region" description="H-T-H motif" evidence="4">
    <location>
        <begin position="32"/>
        <end position="51"/>
    </location>
</feature>
<dbReference type="Pfam" id="PF00440">
    <property type="entry name" value="TetR_N"/>
    <property type="match status" value="1"/>
</dbReference>
<dbReference type="EMBL" id="CP043641">
    <property type="protein sequence ID" value="QNE34037.1"/>
    <property type="molecule type" value="Genomic_DNA"/>
</dbReference>
<organism evidence="6 7">
    <name type="scientific">Leifsonia shinshuensis</name>
    <dbReference type="NCBI Taxonomy" id="150026"/>
    <lineage>
        <taxon>Bacteria</taxon>
        <taxon>Bacillati</taxon>
        <taxon>Actinomycetota</taxon>
        <taxon>Actinomycetes</taxon>
        <taxon>Micrococcales</taxon>
        <taxon>Microbacteriaceae</taxon>
        <taxon>Leifsonia</taxon>
    </lineage>
</organism>
<dbReference type="GO" id="GO:0003700">
    <property type="term" value="F:DNA-binding transcription factor activity"/>
    <property type="evidence" value="ECO:0007669"/>
    <property type="project" value="TreeGrafter"/>
</dbReference>
<proteinExistence type="predicted"/>
<name>A0A7G6Y6C2_9MICO</name>
<dbReference type="InterPro" id="IPR050109">
    <property type="entry name" value="HTH-type_TetR-like_transc_reg"/>
</dbReference>
<evidence type="ECO:0000313" key="6">
    <source>
        <dbReference type="EMBL" id="QNE34037.1"/>
    </source>
</evidence>
<dbReference type="InterPro" id="IPR036271">
    <property type="entry name" value="Tet_transcr_reg_TetR-rel_C_sf"/>
</dbReference>
<dbReference type="PANTHER" id="PTHR30055">
    <property type="entry name" value="HTH-TYPE TRANSCRIPTIONAL REGULATOR RUTR"/>
    <property type="match status" value="1"/>
</dbReference>
<keyword evidence="2 4" id="KW-0238">DNA-binding</keyword>
<dbReference type="PRINTS" id="PR00455">
    <property type="entry name" value="HTHTETR"/>
</dbReference>
<reference evidence="7" key="1">
    <citation type="submission" date="2019-09" db="EMBL/GenBank/DDBJ databases">
        <title>Antimicrobial potential of Antarctic Bacteria.</title>
        <authorList>
            <person name="Benaud N."/>
            <person name="Edwards R.J."/>
            <person name="Ferrari B.C."/>
        </authorList>
    </citation>
    <scope>NUCLEOTIDE SEQUENCE [LARGE SCALE GENOMIC DNA]</scope>
    <source>
        <strain evidence="7">INR9</strain>
    </source>
</reference>
<sequence>MAERARQALETREAILDAAAAEFARYGFSGARLDRIITATGFTKGAVYFHFESKQAMADAVLSGRFDAWPALVQDVRDQGGRGLSGMRLLAWRVTRTMATNIRTRAAMRLSQELRLVPQGTNPYDAWAERFIPFLDEAVEDGDAPDSLNRARAAKTIVNCLFGVLSVAIDSGTEQLVDAELEALWRLLTPGLRTGGAG</sequence>
<protein>
    <submittedName>
        <fullName evidence="6">TetR family transcriptional regulator</fullName>
    </submittedName>
</protein>
<accession>A0A7G6Y6C2</accession>
<evidence type="ECO:0000259" key="5">
    <source>
        <dbReference type="PROSITE" id="PS50977"/>
    </source>
</evidence>
<dbReference type="Gene3D" id="1.10.357.10">
    <property type="entry name" value="Tetracycline Repressor, domain 2"/>
    <property type="match status" value="1"/>
</dbReference>
<evidence type="ECO:0000256" key="1">
    <source>
        <dbReference type="ARBA" id="ARBA00023015"/>
    </source>
</evidence>
<keyword evidence="1" id="KW-0805">Transcription regulation</keyword>
<dbReference type="KEGG" id="lse:F1C12_02005"/>
<dbReference type="Proteomes" id="UP000515511">
    <property type="component" value="Chromosome"/>
</dbReference>
<dbReference type="AlphaFoldDB" id="A0A7G6Y6C2"/>
<dbReference type="InterPro" id="IPR009057">
    <property type="entry name" value="Homeodomain-like_sf"/>
</dbReference>
<dbReference type="PROSITE" id="PS50977">
    <property type="entry name" value="HTH_TETR_2"/>
    <property type="match status" value="1"/>
</dbReference>
<evidence type="ECO:0000256" key="4">
    <source>
        <dbReference type="PROSITE-ProRule" id="PRU00335"/>
    </source>
</evidence>
<dbReference type="InterPro" id="IPR001647">
    <property type="entry name" value="HTH_TetR"/>
</dbReference>
<gene>
    <name evidence="6" type="ORF">F1C12_02005</name>
</gene>
<keyword evidence="3" id="KW-0804">Transcription</keyword>
<dbReference type="PANTHER" id="PTHR30055:SF234">
    <property type="entry name" value="HTH-TYPE TRANSCRIPTIONAL REGULATOR BETI"/>
    <property type="match status" value="1"/>
</dbReference>
<evidence type="ECO:0000313" key="7">
    <source>
        <dbReference type="Proteomes" id="UP000515511"/>
    </source>
</evidence>
<evidence type="ECO:0000256" key="3">
    <source>
        <dbReference type="ARBA" id="ARBA00023163"/>
    </source>
</evidence>